<accession>A0A376GF65</accession>
<dbReference type="EMBL" id="UFXS01000001">
    <property type="protein sequence ID" value="STD58791.1"/>
    <property type="molecule type" value="Genomic_DNA"/>
</dbReference>
<proteinExistence type="predicted"/>
<name>A0A376GF65_9FLAO</name>
<organism evidence="2 3">
    <name type="scientific">Empedobacter falsenii</name>
    <dbReference type="NCBI Taxonomy" id="343874"/>
    <lineage>
        <taxon>Bacteria</taxon>
        <taxon>Pseudomonadati</taxon>
        <taxon>Bacteroidota</taxon>
        <taxon>Flavobacteriia</taxon>
        <taxon>Flavobacteriales</taxon>
        <taxon>Weeksellaceae</taxon>
        <taxon>Empedobacter</taxon>
    </lineage>
</organism>
<feature type="signal peptide" evidence="1">
    <location>
        <begin position="1"/>
        <end position="19"/>
    </location>
</feature>
<protein>
    <submittedName>
        <fullName evidence="2">Uncharacterized protein</fullName>
    </submittedName>
</protein>
<feature type="chain" id="PRO_5016887041" evidence="1">
    <location>
        <begin position="20"/>
        <end position="273"/>
    </location>
</feature>
<gene>
    <name evidence="2" type="ORF">NCTC13456_02418</name>
</gene>
<sequence>MKKILLFLNSIIISTMAFAQDGRVGIGTSDPKQVFHVDAAKNTSTNDNKTILDDVVVTSTGQMGIGTVTPSKKLEIITTTDNTINPNAIKIVDGNQQANAFLQSDANGVGTWFVQGSIKPIELGTWSKSDGILSSDYNGSNANVKSLNLKIELTPGVWMVNFGATFKMNFNTPHWLHIYLSDTNTGRTMTKFNFLGHGGINTGYAGLMIPNKTASVGNANLISGSSIIEVLEPKDGSKTVVIWVVAENKPNNYWNFKADNWENYFYAVPLDLK</sequence>
<evidence type="ECO:0000313" key="2">
    <source>
        <dbReference type="EMBL" id="STD58791.1"/>
    </source>
</evidence>
<dbReference type="OrthoDB" id="1240046at2"/>
<dbReference type="AlphaFoldDB" id="A0A376GF65"/>
<dbReference type="RefSeq" id="WP_147280000.1">
    <property type="nucleotide sequence ID" value="NZ_JSYQ01000003.1"/>
</dbReference>
<dbReference type="Proteomes" id="UP000254737">
    <property type="component" value="Unassembled WGS sequence"/>
</dbReference>
<reference evidence="2 3" key="1">
    <citation type="submission" date="2018-06" db="EMBL/GenBank/DDBJ databases">
        <authorList>
            <consortium name="Pathogen Informatics"/>
            <person name="Doyle S."/>
        </authorList>
    </citation>
    <scope>NUCLEOTIDE SEQUENCE [LARGE SCALE GENOMIC DNA]</scope>
    <source>
        <strain evidence="2 3">NCTC13456</strain>
    </source>
</reference>
<evidence type="ECO:0000313" key="3">
    <source>
        <dbReference type="Proteomes" id="UP000254737"/>
    </source>
</evidence>
<evidence type="ECO:0000256" key="1">
    <source>
        <dbReference type="SAM" id="SignalP"/>
    </source>
</evidence>
<keyword evidence="1" id="KW-0732">Signal</keyword>